<accession>A0A1G6HCY7</accession>
<evidence type="ECO:0000313" key="3">
    <source>
        <dbReference type="Proteomes" id="UP000242949"/>
    </source>
</evidence>
<dbReference type="STRING" id="1612202.SAMN05421734_102469"/>
<dbReference type="Proteomes" id="UP000242949">
    <property type="component" value="Unassembled WGS sequence"/>
</dbReference>
<gene>
    <name evidence="2" type="ORF">SAMN05421734_102469</name>
</gene>
<feature type="transmembrane region" description="Helical" evidence="1">
    <location>
        <begin position="12"/>
        <end position="31"/>
    </location>
</feature>
<sequence>MMKGSILDYIKFLLVFLISFIIFSYGTLLYIDEYDQPLEEIRPFTIVEWVTK</sequence>
<dbReference type="EMBL" id="FMYI01000002">
    <property type="protein sequence ID" value="SDB91785.1"/>
    <property type="molecule type" value="Genomic_DNA"/>
</dbReference>
<proteinExistence type="predicted"/>
<organism evidence="2 3">
    <name type="scientific">Pelagirhabdus alkalitolerans</name>
    <dbReference type="NCBI Taxonomy" id="1612202"/>
    <lineage>
        <taxon>Bacteria</taxon>
        <taxon>Bacillati</taxon>
        <taxon>Bacillota</taxon>
        <taxon>Bacilli</taxon>
        <taxon>Bacillales</taxon>
        <taxon>Bacillaceae</taxon>
        <taxon>Pelagirhabdus</taxon>
    </lineage>
</organism>
<keyword evidence="1" id="KW-1133">Transmembrane helix</keyword>
<reference evidence="3" key="1">
    <citation type="submission" date="2016-09" db="EMBL/GenBank/DDBJ databases">
        <authorList>
            <person name="Varghese N."/>
            <person name="Submissions S."/>
        </authorList>
    </citation>
    <scope>NUCLEOTIDE SEQUENCE [LARGE SCALE GENOMIC DNA]</scope>
    <source>
        <strain evidence="3">S5</strain>
    </source>
</reference>
<keyword evidence="1" id="KW-0472">Membrane</keyword>
<evidence type="ECO:0000313" key="2">
    <source>
        <dbReference type="EMBL" id="SDB91785.1"/>
    </source>
</evidence>
<dbReference type="AlphaFoldDB" id="A0A1G6HCY7"/>
<name>A0A1G6HCY7_9BACI</name>
<evidence type="ECO:0000256" key="1">
    <source>
        <dbReference type="SAM" id="Phobius"/>
    </source>
</evidence>
<keyword evidence="1" id="KW-0812">Transmembrane</keyword>
<protein>
    <submittedName>
        <fullName evidence="2">Uncharacterized protein</fullName>
    </submittedName>
</protein>
<keyword evidence="3" id="KW-1185">Reference proteome</keyword>